<dbReference type="eggNOG" id="COG2268">
    <property type="taxonomic scope" value="Bacteria"/>
</dbReference>
<evidence type="ECO:0000256" key="3">
    <source>
        <dbReference type="ARBA" id="ARBA00023136"/>
    </source>
</evidence>
<evidence type="ECO:0000313" key="8">
    <source>
        <dbReference type="Proteomes" id="UP000034681"/>
    </source>
</evidence>
<evidence type="ECO:0000256" key="5">
    <source>
        <dbReference type="SAM" id="Phobius"/>
    </source>
</evidence>
<feature type="coiled-coil region" evidence="4">
    <location>
        <begin position="232"/>
        <end position="321"/>
    </location>
</feature>
<dbReference type="SMART" id="SM00244">
    <property type="entry name" value="PHB"/>
    <property type="match status" value="1"/>
</dbReference>
<evidence type="ECO:0000256" key="1">
    <source>
        <dbReference type="ARBA" id="ARBA00004370"/>
    </source>
</evidence>
<dbReference type="Gene3D" id="3.30.479.30">
    <property type="entry name" value="Band 7 domain"/>
    <property type="match status" value="1"/>
</dbReference>
<dbReference type="PANTHER" id="PTHR13806">
    <property type="entry name" value="FLOTILLIN-RELATED"/>
    <property type="match status" value="1"/>
</dbReference>
<feature type="domain" description="Band 7" evidence="6">
    <location>
        <begin position="54"/>
        <end position="227"/>
    </location>
</feature>
<dbReference type="SUPFAM" id="SSF117892">
    <property type="entry name" value="Band 7/SPFH domain"/>
    <property type="match status" value="1"/>
</dbReference>
<dbReference type="InterPro" id="IPR036013">
    <property type="entry name" value="Band_7/SPFH_dom_sf"/>
</dbReference>
<gene>
    <name evidence="7" type="ORF">PROH_05570</name>
</gene>
<evidence type="ECO:0000259" key="6">
    <source>
        <dbReference type="SMART" id="SM00244"/>
    </source>
</evidence>
<dbReference type="Pfam" id="PF01145">
    <property type="entry name" value="Band_7"/>
    <property type="match status" value="1"/>
</dbReference>
<dbReference type="Proteomes" id="UP000034681">
    <property type="component" value="Unassembled WGS sequence"/>
</dbReference>
<keyword evidence="5" id="KW-0812">Transmembrane</keyword>
<dbReference type="EMBL" id="AJTX02000003">
    <property type="protein sequence ID" value="KKJ00857.1"/>
    <property type="molecule type" value="Genomic_DNA"/>
</dbReference>
<keyword evidence="8" id="KW-1185">Reference proteome</keyword>
<dbReference type="InterPro" id="IPR001107">
    <property type="entry name" value="Band_7"/>
</dbReference>
<dbReference type="GO" id="GO:0005886">
    <property type="term" value="C:plasma membrane"/>
    <property type="evidence" value="ECO:0007669"/>
    <property type="project" value="TreeGrafter"/>
</dbReference>
<comment type="subcellular location">
    <subcellularLocation>
        <location evidence="1">Membrane</location>
    </subcellularLocation>
</comment>
<dbReference type="AlphaFoldDB" id="A0A0M2Q2N9"/>
<name>A0A0M2Q2N9_PROHO</name>
<evidence type="ECO:0000313" key="7">
    <source>
        <dbReference type="EMBL" id="KKJ00857.1"/>
    </source>
</evidence>
<dbReference type="GO" id="GO:0072659">
    <property type="term" value="P:protein localization to plasma membrane"/>
    <property type="evidence" value="ECO:0007669"/>
    <property type="project" value="TreeGrafter"/>
</dbReference>
<feature type="transmembrane region" description="Helical" evidence="5">
    <location>
        <begin position="33"/>
        <end position="56"/>
    </location>
</feature>
<evidence type="ECO:0000256" key="4">
    <source>
        <dbReference type="SAM" id="Coils"/>
    </source>
</evidence>
<comment type="similarity">
    <text evidence="2">Belongs to the band 7/mec-2 family. Flotillin subfamily.</text>
</comment>
<keyword evidence="5" id="KW-1133">Transmembrane helix</keyword>
<proteinExistence type="inferred from homology"/>
<reference evidence="7" key="1">
    <citation type="submission" date="2012-04" db="EMBL/GenBank/DDBJ databases">
        <authorList>
            <person name="Borisov I.G."/>
            <person name="Ivanikova N.V."/>
            <person name="Pinevich A.V."/>
        </authorList>
    </citation>
    <scope>NUCLEOTIDE SEQUENCE [LARGE SCALE GENOMIC DNA]</scope>
    <source>
        <strain evidence="7">CALU 1027</strain>
    </source>
</reference>
<dbReference type="CDD" id="cd03399">
    <property type="entry name" value="SPFH_flotillin"/>
    <property type="match status" value="1"/>
</dbReference>
<dbReference type="STRING" id="317619.GCA_000332315_04534"/>
<dbReference type="PANTHER" id="PTHR13806:SF46">
    <property type="entry name" value="FLOTILLIN-1-RELATED"/>
    <property type="match status" value="1"/>
</dbReference>
<accession>A0A0M2Q2N9</accession>
<protein>
    <submittedName>
        <fullName evidence="7">Band 7 protein</fullName>
    </submittedName>
</protein>
<keyword evidence="4" id="KW-0175">Coiled coil</keyword>
<dbReference type="GO" id="GO:0002020">
    <property type="term" value="F:protease binding"/>
    <property type="evidence" value="ECO:0007669"/>
    <property type="project" value="TreeGrafter"/>
</dbReference>
<evidence type="ECO:0000256" key="2">
    <source>
        <dbReference type="ARBA" id="ARBA00007161"/>
    </source>
</evidence>
<sequence length="452" mass="49884">MQHTIQLVESSPSLPQNLTPPLLLAQQGGGGSFGIFLLFFIIVITGGSIWLLNAIIRICDPNKILIISGRDYRLNGRKVGYRVEFGGQTYCIPLLETVQTMDMRTMPVALEITNAYAKGGTPLNIQAIANVKISNDPIVVRNAIERFLGRNLNEIRRVARETLEGNLRGVVATLTPEQLNEDRLEFADRIARDVNDDLSKLGLQLDTLKVQSVSDDVDYLNSIGRRQIAMVLRDAEIAESNALAEAQSIEAECKRQSEVAKTQATMLIQQKQNELRRIKADLEKQAKSEEERTFAAAQEARAKAQEQLQSVRATLERLRLEVEQVLPAEANRQARVLQAQGEAAPLAADARAAAEANRLLSQVWQNLGTGASELFVLQQLDMILEQSAKVAERLHLSHVSAIDSGDGKSLAGLVNAYPQVVQQFLKQVEQTLQIDLISSAIDRRNSQSLPPS</sequence>
<organism evidence="7 8">
    <name type="scientific">Prochlorothrix hollandica PCC 9006 = CALU 1027</name>
    <dbReference type="NCBI Taxonomy" id="317619"/>
    <lineage>
        <taxon>Bacteria</taxon>
        <taxon>Bacillati</taxon>
        <taxon>Cyanobacteriota</taxon>
        <taxon>Cyanophyceae</taxon>
        <taxon>Prochlorotrichales</taxon>
        <taxon>Prochlorotrichaceae</taxon>
        <taxon>Prochlorothrix</taxon>
    </lineage>
</organism>
<dbReference type="InterPro" id="IPR027705">
    <property type="entry name" value="Flotillin_fam"/>
</dbReference>
<comment type="caution">
    <text evidence="7">The sequence shown here is derived from an EMBL/GenBank/DDBJ whole genome shotgun (WGS) entry which is preliminary data.</text>
</comment>
<keyword evidence="3 5" id="KW-0472">Membrane</keyword>